<dbReference type="PANTHER" id="PTHR42756">
    <property type="entry name" value="TRANSCRIPTIONAL REGULATOR, MARR"/>
    <property type="match status" value="1"/>
</dbReference>
<dbReference type="Pfam" id="PF12802">
    <property type="entry name" value="MarR_2"/>
    <property type="match status" value="1"/>
</dbReference>
<dbReference type="PRINTS" id="PR00598">
    <property type="entry name" value="HTHMARR"/>
</dbReference>
<dbReference type="Gene3D" id="1.10.10.10">
    <property type="entry name" value="Winged helix-like DNA-binding domain superfamily/Winged helix DNA-binding domain"/>
    <property type="match status" value="1"/>
</dbReference>
<dbReference type="EMBL" id="JABFCZ010000020">
    <property type="protein sequence ID" value="MBD1548116.1"/>
    <property type="molecule type" value="Genomic_DNA"/>
</dbReference>
<dbReference type="SUPFAM" id="SSF46785">
    <property type="entry name" value="Winged helix' DNA-binding domain"/>
    <property type="match status" value="1"/>
</dbReference>
<dbReference type="PANTHER" id="PTHR42756:SF1">
    <property type="entry name" value="TRANSCRIPTIONAL REPRESSOR OF EMRAB OPERON"/>
    <property type="match status" value="1"/>
</dbReference>
<keyword evidence="1" id="KW-0805">Transcription regulation</keyword>
<dbReference type="GO" id="GO:0003677">
    <property type="term" value="F:DNA binding"/>
    <property type="evidence" value="ECO:0007669"/>
    <property type="project" value="UniProtKB-KW"/>
</dbReference>
<dbReference type="InterPro" id="IPR000835">
    <property type="entry name" value="HTH_MarR-typ"/>
</dbReference>
<keyword evidence="2" id="KW-0238">DNA-binding</keyword>
<dbReference type="InterPro" id="IPR036388">
    <property type="entry name" value="WH-like_DNA-bd_sf"/>
</dbReference>
<reference evidence="5" key="1">
    <citation type="submission" date="2020-05" db="EMBL/GenBank/DDBJ databases">
        <title>Identification of trans-AT polyketide cluster in two marine bacteria, producers of a novel glutaramide-containing polyketide sesbanimide D and analogs.</title>
        <authorList>
            <person name="Kacar D."/>
            <person name="Rodriguez P."/>
            <person name="Canedo L."/>
            <person name="Gonzalez E."/>
            <person name="Galan B."/>
            <person name="De La Calle F."/>
            <person name="Garcia J.L."/>
        </authorList>
    </citation>
    <scope>NUCLEOTIDE SEQUENCE</scope>
    <source>
        <strain evidence="5">PHM038</strain>
    </source>
</reference>
<dbReference type="SMART" id="SM00347">
    <property type="entry name" value="HTH_MARR"/>
    <property type="match status" value="1"/>
</dbReference>
<dbReference type="AlphaFoldDB" id="A0A926P183"/>
<feature type="domain" description="HTH marR-type" evidence="4">
    <location>
        <begin position="21"/>
        <end position="153"/>
    </location>
</feature>
<sequence length="159" mass="17596">MPKTVVKEEVGDKAADASFISDYLPYLLAHASHLISGQFHDQLRARGISVSTWRLLATLSSGDGMTIGALARIGLYNQPTTTKIIDRLEETGLVERRQDEKDRRKALVFITAQGRAMVDDLLGEAKAHEAKVTASYTPEEMATLKRVLRTLISRLEDDA</sequence>
<evidence type="ECO:0000313" key="5">
    <source>
        <dbReference type="EMBL" id="MBD1548116.1"/>
    </source>
</evidence>
<evidence type="ECO:0000256" key="1">
    <source>
        <dbReference type="ARBA" id="ARBA00023015"/>
    </source>
</evidence>
<evidence type="ECO:0000256" key="2">
    <source>
        <dbReference type="ARBA" id="ARBA00023125"/>
    </source>
</evidence>
<keyword evidence="3" id="KW-0804">Transcription</keyword>
<evidence type="ECO:0000259" key="4">
    <source>
        <dbReference type="PROSITE" id="PS50995"/>
    </source>
</evidence>
<dbReference type="GO" id="GO:0003700">
    <property type="term" value="F:DNA-binding transcription factor activity"/>
    <property type="evidence" value="ECO:0007669"/>
    <property type="project" value="InterPro"/>
</dbReference>
<dbReference type="InterPro" id="IPR036390">
    <property type="entry name" value="WH_DNA-bd_sf"/>
</dbReference>
<name>A0A926P183_9HYPH</name>
<gene>
    <name evidence="5" type="ORF">HK439_17765</name>
</gene>
<protein>
    <submittedName>
        <fullName evidence="5">MarR family transcriptional regulator</fullName>
    </submittedName>
</protein>
<accession>A0A926P183</accession>
<organism evidence="5 6">
    <name type="scientific">Roseibium aggregatum</name>
    <dbReference type="NCBI Taxonomy" id="187304"/>
    <lineage>
        <taxon>Bacteria</taxon>
        <taxon>Pseudomonadati</taxon>
        <taxon>Pseudomonadota</taxon>
        <taxon>Alphaproteobacteria</taxon>
        <taxon>Hyphomicrobiales</taxon>
        <taxon>Stappiaceae</taxon>
        <taxon>Roseibium</taxon>
    </lineage>
</organism>
<evidence type="ECO:0000256" key="3">
    <source>
        <dbReference type="ARBA" id="ARBA00023163"/>
    </source>
</evidence>
<proteinExistence type="predicted"/>
<dbReference type="RefSeq" id="WP_190292856.1">
    <property type="nucleotide sequence ID" value="NZ_JABFCZ010000020.1"/>
</dbReference>
<dbReference type="Proteomes" id="UP000598467">
    <property type="component" value="Unassembled WGS sequence"/>
</dbReference>
<comment type="caution">
    <text evidence="5">The sequence shown here is derived from an EMBL/GenBank/DDBJ whole genome shotgun (WGS) entry which is preliminary data.</text>
</comment>
<dbReference type="PROSITE" id="PS50995">
    <property type="entry name" value="HTH_MARR_2"/>
    <property type="match status" value="1"/>
</dbReference>
<evidence type="ECO:0000313" key="6">
    <source>
        <dbReference type="Proteomes" id="UP000598467"/>
    </source>
</evidence>